<dbReference type="InterPro" id="IPR000312">
    <property type="entry name" value="Glycosyl_Trfase_fam3"/>
</dbReference>
<proteinExistence type="predicted"/>
<protein>
    <recommendedName>
        <fullName evidence="3">Glycosyl transferase family 3 domain-containing protein</fullName>
    </recommendedName>
</protein>
<dbReference type="EMBL" id="UINC01000059">
    <property type="protein sequence ID" value="SUZ48251.1"/>
    <property type="molecule type" value="Genomic_DNA"/>
</dbReference>
<dbReference type="AlphaFoldDB" id="A0A381N101"/>
<evidence type="ECO:0000256" key="2">
    <source>
        <dbReference type="ARBA" id="ARBA00022679"/>
    </source>
</evidence>
<organism evidence="4">
    <name type="scientific">marine metagenome</name>
    <dbReference type="NCBI Taxonomy" id="408172"/>
    <lineage>
        <taxon>unclassified sequences</taxon>
        <taxon>metagenomes</taxon>
        <taxon>ecological metagenomes</taxon>
    </lineage>
</organism>
<dbReference type="PANTHER" id="PTHR43285:SF2">
    <property type="entry name" value="ANTHRANILATE PHOSPHORIBOSYLTRANSFERASE"/>
    <property type="match status" value="1"/>
</dbReference>
<dbReference type="InterPro" id="IPR035902">
    <property type="entry name" value="Nuc_phospho_transferase"/>
</dbReference>
<dbReference type="Pfam" id="PF00591">
    <property type="entry name" value="Glycos_transf_3"/>
    <property type="match status" value="1"/>
</dbReference>
<evidence type="ECO:0000256" key="1">
    <source>
        <dbReference type="ARBA" id="ARBA00022676"/>
    </source>
</evidence>
<sequence>MKHAVGARKALAVRTVFNILGPLCNPANVKAQAMGIFHSDLTEVQVNVLKVLGSTDVMVFHGRDGLDEISTTTSTKISQMRNGGNVNTFDFDATNLGISQTTLFDLQGGKPEENAGIIKEILKGKTGPKRDIVLLNAAAGIVVGGKAQTLEEGLKLASESVNSGAALHVLNQLAQ</sequence>
<reference evidence="4" key="1">
    <citation type="submission" date="2018-05" db="EMBL/GenBank/DDBJ databases">
        <authorList>
            <person name="Lanie J.A."/>
            <person name="Ng W.-L."/>
            <person name="Kazmierczak K.M."/>
            <person name="Andrzejewski T.M."/>
            <person name="Davidsen T.M."/>
            <person name="Wayne K.J."/>
            <person name="Tettelin H."/>
            <person name="Glass J.I."/>
            <person name="Rusch D."/>
            <person name="Podicherti R."/>
            <person name="Tsui H.-C.T."/>
            <person name="Winkler M.E."/>
        </authorList>
    </citation>
    <scope>NUCLEOTIDE SEQUENCE</scope>
</reference>
<dbReference type="GO" id="GO:0005829">
    <property type="term" value="C:cytosol"/>
    <property type="evidence" value="ECO:0007669"/>
    <property type="project" value="TreeGrafter"/>
</dbReference>
<accession>A0A381N101</accession>
<evidence type="ECO:0000313" key="4">
    <source>
        <dbReference type="EMBL" id="SUZ48251.1"/>
    </source>
</evidence>
<keyword evidence="2" id="KW-0808">Transferase</keyword>
<name>A0A381N101_9ZZZZ</name>
<dbReference type="InterPro" id="IPR005940">
    <property type="entry name" value="Anthranilate_Pribosyl_Tfrase"/>
</dbReference>
<dbReference type="PANTHER" id="PTHR43285">
    <property type="entry name" value="ANTHRANILATE PHOSPHORIBOSYLTRANSFERASE"/>
    <property type="match status" value="1"/>
</dbReference>
<dbReference type="GO" id="GO:0004048">
    <property type="term" value="F:anthranilate phosphoribosyltransferase activity"/>
    <property type="evidence" value="ECO:0007669"/>
    <property type="project" value="InterPro"/>
</dbReference>
<gene>
    <name evidence="4" type="ORF">METZ01_LOCUS1105</name>
</gene>
<evidence type="ECO:0000259" key="3">
    <source>
        <dbReference type="Pfam" id="PF00591"/>
    </source>
</evidence>
<dbReference type="Gene3D" id="3.40.1030.10">
    <property type="entry name" value="Nucleoside phosphorylase/phosphoribosyltransferase catalytic domain"/>
    <property type="match status" value="1"/>
</dbReference>
<dbReference type="SUPFAM" id="SSF52418">
    <property type="entry name" value="Nucleoside phosphorylase/phosphoribosyltransferase catalytic domain"/>
    <property type="match status" value="1"/>
</dbReference>
<keyword evidence="1" id="KW-0328">Glycosyltransferase</keyword>
<dbReference type="GO" id="GO:0000162">
    <property type="term" value="P:L-tryptophan biosynthetic process"/>
    <property type="evidence" value="ECO:0007669"/>
    <property type="project" value="InterPro"/>
</dbReference>
<feature type="domain" description="Glycosyl transferase family 3" evidence="3">
    <location>
        <begin position="1"/>
        <end position="167"/>
    </location>
</feature>